<evidence type="ECO:0000256" key="2">
    <source>
        <dbReference type="SAM" id="SignalP"/>
    </source>
</evidence>
<reference evidence="3 4" key="1">
    <citation type="submission" date="2021-07" db="EMBL/GenBank/DDBJ databases">
        <title>Isolation and characterization of bacteria from a gold mining with a capacity of golden bioaccumulation.</title>
        <authorList>
            <person name="Yang X.J."/>
        </authorList>
    </citation>
    <scope>NUCLEOTIDE SEQUENCE [LARGE SCALE GENOMIC DNA]</scope>
    <source>
        <strain evidence="3 4">Au29</strain>
    </source>
</reference>
<keyword evidence="4" id="KW-1185">Reference proteome</keyword>
<accession>A0ABX8TJ33</accession>
<dbReference type="EMBL" id="CP080034">
    <property type="protein sequence ID" value="QYC11191.1"/>
    <property type="molecule type" value="Genomic_DNA"/>
</dbReference>
<organism evidence="3 4">
    <name type="scientific">Brevundimonas nasdae</name>
    <dbReference type="NCBI Taxonomy" id="172043"/>
    <lineage>
        <taxon>Bacteria</taxon>
        <taxon>Pseudomonadati</taxon>
        <taxon>Pseudomonadota</taxon>
        <taxon>Alphaproteobacteria</taxon>
        <taxon>Caulobacterales</taxon>
        <taxon>Caulobacteraceae</taxon>
        <taxon>Brevundimonas</taxon>
    </lineage>
</organism>
<evidence type="ECO:0000313" key="3">
    <source>
        <dbReference type="EMBL" id="QYC11191.1"/>
    </source>
</evidence>
<dbReference type="Proteomes" id="UP000824334">
    <property type="component" value="Chromosome"/>
</dbReference>
<sequence length="623" mass="66800">MKRPSLVAAVSTLALVLAAGPSLAQEAASIRIGGTVEGALTSSDRKAPRNAYVYDDYRFQARAGQPLEAILRSNDFDAYLALYAEGSTTALVEDDDGLGEGTDARLRYTPETDGVYILRARTYSGLDGGDYRLSLTERPRAPRGPRPTPIRLGATITGELTSRDAESDDGGRYKAYSFRAAAGDRFTITQDSDAFDSVVLVGRMNGPDFVELGRNDDGPDGGLNSRLTFTAPNAGEYVIRATSFSSGTGRFTVGLAEAPPAPPSKPIAVGDKVDGTLNRSSPTNDNGRRVETYRFTGTNGQRIAADLKSSDFDAYLTLRRASDNTVLAENDDGGSGTDSRLAHTLDADGDYILEARAFSAESDGKFTLELTETAPPPPPTEAVFGQTVEGELKEDGPQSDSGKRYTDYVFTGTEGQRIQAVLRSGDFDAYLEIGSADGEFSAEATDDDGLGEGTDARLIYTLPSDGQYIVRATSYSSDSKGLYSLELSDRGPEPKPGSLLIGATVRGTLTDKDELSDEGAYYDAYRFQAKKDDKLRITMVSNAFDSYIDLGEDGDSFSSIAHDDDGLSDMHARLDWTAPSDGWYVIRARAYGPNQTGAYALTVERQPASATRVDPPVVAVREP</sequence>
<dbReference type="GeneID" id="94374429"/>
<feature type="signal peptide" evidence="2">
    <location>
        <begin position="1"/>
        <end position="24"/>
    </location>
</feature>
<feature type="region of interest" description="Disordered" evidence="1">
    <location>
        <begin position="256"/>
        <end position="288"/>
    </location>
</feature>
<feature type="chain" id="PRO_5045226875" evidence="2">
    <location>
        <begin position="25"/>
        <end position="623"/>
    </location>
</feature>
<name>A0ABX8TJ33_9CAUL</name>
<gene>
    <name evidence="3" type="ORF">KWG56_04065</name>
</gene>
<protein>
    <submittedName>
        <fullName evidence="3">PPC domain-containing protein</fullName>
    </submittedName>
</protein>
<evidence type="ECO:0000313" key="4">
    <source>
        <dbReference type="Proteomes" id="UP000824334"/>
    </source>
</evidence>
<keyword evidence="2" id="KW-0732">Signal</keyword>
<dbReference type="RefSeq" id="WP_219353825.1">
    <property type="nucleotide sequence ID" value="NZ_CP080034.1"/>
</dbReference>
<proteinExistence type="predicted"/>
<evidence type="ECO:0000256" key="1">
    <source>
        <dbReference type="SAM" id="MobiDB-lite"/>
    </source>
</evidence>